<keyword evidence="6" id="KW-0547">Nucleotide-binding</keyword>
<dbReference type="Gene3D" id="1.20.1560.10">
    <property type="entry name" value="ABC transporter type 1, transmembrane domain"/>
    <property type="match status" value="1"/>
</dbReference>
<evidence type="ECO:0000256" key="1">
    <source>
        <dbReference type="ARBA" id="ARBA00004651"/>
    </source>
</evidence>
<dbReference type="InterPro" id="IPR036640">
    <property type="entry name" value="ABC1_TM_sf"/>
</dbReference>
<accession>A0A1M5CV03</accession>
<keyword evidence="5 10" id="KW-0812">Transmembrane</keyword>
<dbReference type="PANTHER" id="PTHR43394">
    <property type="entry name" value="ATP-DEPENDENT PERMEASE MDL1, MITOCHONDRIAL"/>
    <property type="match status" value="1"/>
</dbReference>
<keyword evidence="2" id="KW-0813">Transport</keyword>
<dbReference type="GO" id="GO:0005886">
    <property type="term" value="C:plasma membrane"/>
    <property type="evidence" value="ECO:0007669"/>
    <property type="project" value="UniProtKB-SubCell"/>
</dbReference>
<dbReference type="InterPro" id="IPR039421">
    <property type="entry name" value="Type_1_exporter"/>
</dbReference>
<protein>
    <submittedName>
        <fullName evidence="13">ABC-type multidrug transport system, ATPase and permease component</fullName>
    </submittedName>
</protein>
<evidence type="ECO:0000256" key="8">
    <source>
        <dbReference type="ARBA" id="ARBA00022989"/>
    </source>
</evidence>
<keyword evidence="9 10" id="KW-0472">Membrane</keyword>
<evidence type="ECO:0000256" key="10">
    <source>
        <dbReference type="SAM" id="Phobius"/>
    </source>
</evidence>
<dbReference type="Proteomes" id="UP000184501">
    <property type="component" value="Unassembled WGS sequence"/>
</dbReference>
<proteinExistence type="predicted"/>
<evidence type="ECO:0000313" key="14">
    <source>
        <dbReference type="Proteomes" id="UP000184501"/>
    </source>
</evidence>
<dbReference type="Pfam" id="PF00005">
    <property type="entry name" value="ABC_tran"/>
    <property type="match status" value="1"/>
</dbReference>
<dbReference type="Gene3D" id="3.40.50.300">
    <property type="entry name" value="P-loop containing nucleotide triphosphate hydrolases"/>
    <property type="match status" value="1"/>
</dbReference>
<dbReference type="PROSITE" id="PS50929">
    <property type="entry name" value="ABC_TM1F"/>
    <property type="match status" value="1"/>
</dbReference>
<dbReference type="STRING" id="2017.SAMN05444320_104182"/>
<dbReference type="InterPro" id="IPR003439">
    <property type="entry name" value="ABC_transporter-like_ATP-bd"/>
</dbReference>
<dbReference type="SMART" id="SM00382">
    <property type="entry name" value="AAA"/>
    <property type="match status" value="1"/>
</dbReference>
<dbReference type="Pfam" id="PF00664">
    <property type="entry name" value="ABC_membrane"/>
    <property type="match status" value="1"/>
</dbReference>
<reference evidence="13 14" key="1">
    <citation type="submission" date="2016-11" db="EMBL/GenBank/DDBJ databases">
        <authorList>
            <person name="Jaros S."/>
            <person name="Januszkiewicz K."/>
            <person name="Wedrychowicz H."/>
        </authorList>
    </citation>
    <scope>NUCLEOTIDE SEQUENCE [LARGE SCALE GENOMIC DNA]</scope>
    <source>
        <strain evidence="13 14">DSM 44523</strain>
    </source>
</reference>
<dbReference type="GO" id="GO:0016887">
    <property type="term" value="F:ATP hydrolysis activity"/>
    <property type="evidence" value="ECO:0007669"/>
    <property type="project" value="InterPro"/>
</dbReference>
<evidence type="ECO:0000256" key="3">
    <source>
        <dbReference type="ARBA" id="ARBA00022475"/>
    </source>
</evidence>
<evidence type="ECO:0000259" key="11">
    <source>
        <dbReference type="PROSITE" id="PS50893"/>
    </source>
</evidence>
<keyword evidence="4" id="KW-0997">Cell inner membrane</keyword>
<dbReference type="InterPro" id="IPR003593">
    <property type="entry name" value="AAA+_ATPase"/>
</dbReference>
<dbReference type="SUPFAM" id="SSF52540">
    <property type="entry name" value="P-loop containing nucleoside triphosphate hydrolases"/>
    <property type="match status" value="1"/>
</dbReference>
<feature type="domain" description="ABC transmembrane type-1" evidence="12">
    <location>
        <begin position="29"/>
        <end position="309"/>
    </location>
</feature>
<dbReference type="EMBL" id="FQVN01000004">
    <property type="protein sequence ID" value="SHF58601.1"/>
    <property type="molecule type" value="Genomic_DNA"/>
</dbReference>
<keyword evidence="14" id="KW-1185">Reference proteome</keyword>
<comment type="subcellular location">
    <subcellularLocation>
        <location evidence="1">Cell membrane</location>
        <topology evidence="1">Multi-pass membrane protein</topology>
    </subcellularLocation>
</comment>
<organism evidence="13 14">
    <name type="scientific">Streptoalloteichus hindustanus</name>
    <dbReference type="NCBI Taxonomy" id="2017"/>
    <lineage>
        <taxon>Bacteria</taxon>
        <taxon>Bacillati</taxon>
        <taxon>Actinomycetota</taxon>
        <taxon>Actinomycetes</taxon>
        <taxon>Pseudonocardiales</taxon>
        <taxon>Pseudonocardiaceae</taxon>
        <taxon>Streptoalloteichus</taxon>
    </lineage>
</organism>
<dbReference type="SUPFAM" id="SSF90123">
    <property type="entry name" value="ABC transporter transmembrane region"/>
    <property type="match status" value="1"/>
</dbReference>
<evidence type="ECO:0000256" key="7">
    <source>
        <dbReference type="ARBA" id="ARBA00022840"/>
    </source>
</evidence>
<evidence type="ECO:0000256" key="9">
    <source>
        <dbReference type="ARBA" id="ARBA00023136"/>
    </source>
</evidence>
<dbReference type="CDD" id="cd07346">
    <property type="entry name" value="ABC_6TM_exporters"/>
    <property type="match status" value="1"/>
</dbReference>
<keyword evidence="3" id="KW-1003">Cell membrane</keyword>
<feature type="domain" description="ABC transporter" evidence="11">
    <location>
        <begin position="343"/>
        <end position="581"/>
    </location>
</feature>
<keyword evidence="7" id="KW-0067">ATP-binding</keyword>
<dbReference type="PANTHER" id="PTHR43394:SF1">
    <property type="entry name" value="ATP-BINDING CASSETTE SUB-FAMILY B MEMBER 10, MITOCHONDRIAL"/>
    <property type="match status" value="1"/>
</dbReference>
<dbReference type="FunFam" id="3.40.50.300:FF:001001">
    <property type="entry name" value="Multidrug ABC transporter ATP-binding protein"/>
    <property type="match status" value="1"/>
</dbReference>
<dbReference type="PROSITE" id="PS50893">
    <property type="entry name" value="ABC_TRANSPORTER_2"/>
    <property type="match status" value="1"/>
</dbReference>
<dbReference type="RefSeq" id="WP_073483095.1">
    <property type="nucleotide sequence ID" value="NZ_FQVN01000004.1"/>
</dbReference>
<sequence>MTGLPLATPRDVRRWAVTTVRGRKKEFGLVLGLFCLATTIGLARPQLLGAMVDGIDGGTTVATIDLLAGMFVTVLLLQALARGAARVRCRLFSEAVLADTRERFVANALRLSLETAETAGTGDLLSRATKDVSRLNQAIRHAVPELLIAVITVLLTAVAMVVTAPLLSLALLVPVPLLVAANRWYQRRVPDAVLGALGSWAAVQAAVHETVVGARTAEALSLNQRRQAATDALLHEAVRREQLFRRLRLTWLLSLDVCYLLPIAVMLPLGGLAYGLGWAGLGTIATVLAYQQAMITPLNDALLWLQELQVAAAALRRVLGVHPRPAAARTTPVAAKSPAGKEITVTGVRFGYRDGHEVLHGIDLTIPCGQRLAIVGPSGAGKSTLGRLLAGIATPTAGSVAIGGAEISHLPEDVRRGEVLLLTQEHHVFAGTLRDNLALPAQPAGGDWTDAEILDALAAVGAREWAAALPDGLDTPLGSGGHPVPAAKAQQMALARVVLADPHTLVLDEATSLLDATSARELERSLTRVLAGRTVIAIAHRLHTAAVSHRVAVLVNGRIAELGSHTELLTAGGPYAQLVCTAS</sequence>
<name>A0A1M5CV03_STRHI</name>
<evidence type="ECO:0000313" key="13">
    <source>
        <dbReference type="EMBL" id="SHF58601.1"/>
    </source>
</evidence>
<dbReference type="GO" id="GO:0015421">
    <property type="term" value="F:ABC-type oligopeptide transporter activity"/>
    <property type="evidence" value="ECO:0007669"/>
    <property type="project" value="TreeGrafter"/>
</dbReference>
<dbReference type="OrthoDB" id="9806127at2"/>
<dbReference type="GO" id="GO:0005524">
    <property type="term" value="F:ATP binding"/>
    <property type="evidence" value="ECO:0007669"/>
    <property type="project" value="UniProtKB-KW"/>
</dbReference>
<gene>
    <name evidence="13" type="ORF">SAMN05444320_104182</name>
</gene>
<dbReference type="InterPro" id="IPR011527">
    <property type="entry name" value="ABC1_TM_dom"/>
</dbReference>
<evidence type="ECO:0000256" key="6">
    <source>
        <dbReference type="ARBA" id="ARBA00022741"/>
    </source>
</evidence>
<keyword evidence="8 10" id="KW-1133">Transmembrane helix</keyword>
<evidence type="ECO:0000256" key="4">
    <source>
        <dbReference type="ARBA" id="ARBA00022519"/>
    </source>
</evidence>
<dbReference type="AlphaFoldDB" id="A0A1M5CV03"/>
<evidence type="ECO:0000256" key="5">
    <source>
        <dbReference type="ARBA" id="ARBA00022692"/>
    </source>
</evidence>
<feature type="transmembrane region" description="Helical" evidence="10">
    <location>
        <begin position="142"/>
        <end position="160"/>
    </location>
</feature>
<dbReference type="InterPro" id="IPR027417">
    <property type="entry name" value="P-loop_NTPase"/>
</dbReference>
<feature type="transmembrane region" description="Helical" evidence="10">
    <location>
        <begin position="59"/>
        <end position="81"/>
    </location>
</feature>
<evidence type="ECO:0000259" key="12">
    <source>
        <dbReference type="PROSITE" id="PS50929"/>
    </source>
</evidence>
<evidence type="ECO:0000256" key="2">
    <source>
        <dbReference type="ARBA" id="ARBA00022448"/>
    </source>
</evidence>